<dbReference type="Proteomes" id="UP000191025">
    <property type="component" value="Unassembled WGS sequence"/>
</dbReference>
<accession>A0A1V4GMZ0</accession>
<dbReference type="EMBL" id="MXAN01000095">
    <property type="protein sequence ID" value="OPH34004.1"/>
    <property type="molecule type" value="Genomic_DNA"/>
</dbReference>
<proteinExistence type="predicted"/>
<name>A0A1V4GMZ0_MORLA</name>
<organism evidence="1 2">
    <name type="scientific">Moraxella lacunata</name>
    <dbReference type="NCBI Taxonomy" id="477"/>
    <lineage>
        <taxon>Bacteria</taxon>
        <taxon>Pseudomonadati</taxon>
        <taxon>Pseudomonadota</taxon>
        <taxon>Gammaproteobacteria</taxon>
        <taxon>Moraxellales</taxon>
        <taxon>Moraxellaceae</taxon>
        <taxon>Moraxella</taxon>
    </lineage>
</organism>
<dbReference type="RefSeq" id="WP_062498936.1">
    <property type="nucleotide sequence ID" value="NZ_MXAN01000095.1"/>
</dbReference>
<comment type="caution">
    <text evidence="1">The sequence shown here is derived from an EMBL/GenBank/DDBJ whole genome shotgun (WGS) entry which is preliminary data.</text>
</comment>
<evidence type="ECO:0000313" key="2">
    <source>
        <dbReference type="Proteomes" id="UP000191025"/>
    </source>
</evidence>
<protein>
    <submittedName>
        <fullName evidence="1">Uncharacterized protein</fullName>
    </submittedName>
</protein>
<gene>
    <name evidence="1" type="ORF">B5J94_11945</name>
</gene>
<evidence type="ECO:0000313" key="1">
    <source>
        <dbReference type="EMBL" id="OPH34004.1"/>
    </source>
</evidence>
<reference evidence="2" key="1">
    <citation type="submission" date="2017-03" db="EMBL/GenBank/DDBJ databases">
        <title>Draft genome sequence of Moraxella equi CCUG 4950T type strain.</title>
        <authorList>
            <person name="Salva-Serra F."/>
            <person name="Engstrom-Jakobsson H."/>
            <person name="Thorell K."/>
            <person name="Jaen-Luchoro D."/>
            <person name="Gonzales-Siles L."/>
            <person name="Karlsson R."/>
            <person name="Yazdan S."/>
            <person name="Boulund F."/>
            <person name="Johnning A."/>
            <person name="Engstrand L."/>
            <person name="Kristiansson E."/>
            <person name="Moore E."/>
        </authorList>
    </citation>
    <scope>NUCLEOTIDE SEQUENCE [LARGE SCALE GENOMIC DNA]</scope>
    <source>
        <strain evidence="2">CCUG 4441</strain>
    </source>
</reference>
<dbReference type="AlphaFoldDB" id="A0A1V4GMZ0"/>
<sequence length="100" mass="11497">MSNLTGLADSFYIEEVRKILEKHSFGSITDDDNNYYETLWEVASSNFSKIISQVAFETSLKYLSDTKLIERTKHKYPDIAQIEMLAIKAHHLQANLDALQ</sequence>